<dbReference type="InterPro" id="IPR014150">
    <property type="entry name" value="Conjugal_tfr_TrbL"/>
</dbReference>
<comment type="subcellular location">
    <subcellularLocation>
        <location evidence="1">Membrane</location>
        <topology evidence="1">Multi-pass membrane protein</topology>
    </subcellularLocation>
</comment>
<evidence type="ECO:0000313" key="7">
    <source>
        <dbReference type="EMBL" id="EAL4185946.1"/>
    </source>
</evidence>
<evidence type="ECO:0000256" key="3">
    <source>
        <dbReference type="ARBA" id="ARBA00022989"/>
    </source>
</evidence>
<dbReference type="AlphaFoldDB" id="A0A5T1R1X9"/>
<gene>
    <name evidence="7" type="primary">trbL</name>
    <name evidence="7" type="ORF">CYT24_08545</name>
</gene>
<feature type="transmembrane region" description="Helical" evidence="6">
    <location>
        <begin position="118"/>
        <end position="138"/>
    </location>
</feature>
<organism evidence="7">
    <name type="scientific">Campylobacter coli</name>
    <dbReference type="NCBI Taxonomy" id="195"/>
    <lineage>
        <taxon>Bacteria</taxon>
        <taxon>Pseudomonadati</taxon>
        <taxon>Campylobacterota</taxon>
        <taxon>Epsilonproteobacteria</taxon>
        <taxon>Campylobacterales</taxon>
        <taxon>Campylobacteraceae</taxon>
        <taxon>Campylobacter</taxon>
    </lineage>
</organism>
<feature type="transmembrane region" description="Helical" evidence="6">
    <location>
        <begin position="76"/>
        <end position="97"/>
    </location>
</feature>
<protein>
    <submittedName>
        <fullName evidence="7">P-type conjugative transfer protein TrbL</fullName>
    </submittedName>
</protein>
<proteinExistence type="predicted"/>
<sequence>MKLNKGIVLMQNGRLKQKIQVILKKLGVNQTQTLLNGNKLAIIFLIFLAPNLAFGAESAEGVLSIIRNGLLSWTPLIKTACLWVFWTLVIIDLVWTFGLKALSGFEFGDFIATLIKKVMYIGIFLLLFNIDQWLQIIFNSFSQLATSVNNGTAVSPNNIIIQALSIVRKIIQSMDFWSPGDSILKVIAGVIILIAFVLMAIDLLIVYLKFFLMNVIVFFALALGGLSHFKQIGLNPITTAIKVGVELFMIQGLMALCINMIDTINNEITQNSSVEIILTILTTALIFCMITKMVPGIIEAVFNGSIGESAGASAGFRAVATMAAGAATGAAVGAVGVTRAMNAAKALHLAEGGAGGMDLVKGVAKNLASAGGEHLRDNLTRGRMPNQMANRLQEKLRDIQGKASEGGISSGSPKEESYQSGVNPDVAK</sequence>
<name>A0A5T1R1X9_CAMCO</name>
<feature type="transmembrane region" description="Helical" evidence="6">
    <location>
        <begin position="40"/>
        <end position="56"/>
    </location>
</feature>
<accession>A0A5T1R1X9</accession>
<feature type="transmembrane region" description="Helical" evidence="6">
    <location>
        <begin position="183"/>
        <end position="204"/>
    </location>
</feature>
<dbReference type="GO" id="GO:0030255">
    <property type="term" value="P:protein secretion by the type IV secretion system"/>
    <property type="evidence" value="ECO:0007669"/>
    <property type="project" value="InterPro"/>
</dbReference>
<dbReference type="GO" id="GO:0016020">
    <property type="term" value="C:membrane"/>
    <property type="evidence" value="ECO:0007669"/>
    <property type="project" value="UniProtKB-SubCell"/>
</dbReference>
<comment type="caution">
    <text evidence="7">The sequence shown here is derived from an EMBL/GenBank/DDBJ whole genome shotgun (WGS) entry which is preliminary data.</text>
</comment>
<dbReference type="InterPro" id="IPR007688">
    <property type="entry name" value="Conjugal_tfr_TrbL/VirB6"/>
</dbReference>
<evidence type="ECO:0000256" key="6">
    <source>
        <dbReference type="SAM" id="Phobius"/>
    </source>
</evidence>
<feature type="transmembrane region" description="Helical" evidence="6">
    <location>
        <begin position="314"/>
        <end position="337"/>
    </location>
</feature>
<evidence type="ECO:0000256" key="4">
    <source>
        <dbReference type="ARBA" id="ARBA00023136"/>
    </source>
</evidence>
<evidence type="ECO:0000256" key="2">
    <source>
        <dbReference type="ARBA" id="ARBA00022692"/>
    </source>
</evidence>
<feature type="transmembrane region" description="Helical" evidence="6">
    <location>
        <begin position="273"/>
        <end position="294"/>
    </location>
</feature>
<feature type="region of interest" description="Disordered" evidence="5">
    <location>
        <begin position="395"/>
        <end position="428"/>
    </location>
</feature>
<evidence type="ECO:0000256" key="1">
    <source>
        <dbReference type="ARBA" id="ARBA00004141"/>
    </source>
</evidence>
<dbReference type="NCBIfam" id="TIGR02783">
    <property type="entry name" value="TrbL_P"/>
    <property type="match status" value="1"/>
</dbReference>
<reference evidence="7" key="1">
    <citation type="submission" date="2018-05" db="EMBL/GenBank/DDBJ databases">
        <authorList>
            <consortium name="GenomeTrakr network: Whole genome sequencing for foodborne pathogen traceback"/>
        </authorList>
    </citation>
    <scope>NUCLEOTIDE SEQUENCE</scope>
    <source>
        <strain evidence="7">NC_C6641</strain>
    </source>
</reference>
<keyword evidence="2 6" id="KW-0812">Transmembrane</keyword>
<dbReference type="EMBL" id="AACOBW010000015">
    <property type="protein sequence ID" value="EAL4185946.1"/>
    <property type="molecule type" value="Genomic_DNA"/>
</dbReference>
<evidence type="ECO:0000256" key="5">
    <source>
        <dbReference type="SAM" id="MobiDB-lite"/>
    </source>
</evidence>
<dbReference type="Pfam" id="PF04610">
    <property type="entry name" value="TrbL"/>
    <property type="match status" value="1"/>
</dbReference>
<feature type="transmembrane region" description="Helical" evidence="6">
    <location>
        <begin position="211"/>
        <end position="229"/>
    </location>
</feature>
<keyword evidence="3 6" id="KW-1133">Transmembrane helix</keyword>
<feature type="transmembrane region" description="Helical" evidence="6">
    <location>
        <begin position="241"/>
        <end position="261"/>
    </location>
</feature>
<keyword evidence="4 6" id="KW-0472">Membrane</keyword>